<feature type="compositionally biased region" description="Acidic residues" evidence="1">
    <location>
        <begin position="233"/>
        <end position="242"/>
    </location>
</feature>
<feature type="region of interest" description="Disordered" evidence="1">
    <location>
        <begin position="1"/>
        <end position="60"/>
    </location>
</feature>
<evidence type="ECO:0000313" key="2">
    <source>
        <dbReference type="EMBL" id="KAF2212711.1"/>
    </source>
</evidence>
<accession>A0A6A6FH58</accession>
<dbReference type="EMBL" id="ML992672">
    <property type="protein sequence ID" value="KAF2212711.1"/>
    <property type="molecule type" value="Genomic_DNA"/>
</dbReference>
<feature type="region of interest" description="Disordered" evidence="1">
    <location>
        <begin position="226"/>
        <end position="262"/>
    </location>
</feature>
<dbReference type="Proteomes" id="UP000799539">
    <property type="component" value="Unassembled WGS sequence"/>
</dbReference>
<reference evidence="2" key="1">
    <citation type="journal article" date="2020" name="Stud. Mycol.">
        <title>101 Dothideomycetes genomes: a test case for predicting lifestyles and emergence of pathogens.</title>
        <authorList>
            <person name="Haridas S."/>
            <person name="Albert R."/>
            <person name="Binder M."/>
            <person name="Bloem J."/>
            <person name="Labutti K."/>
            <person name="Salamov A."/>
            <person name="Andreopoulos B."/>
            <person name="Baker S."/>
            <person name="Barry K."/>
            <person name="Bills G."/>
            <person name="Bluhm B."/>
            <person name="Cannon C."/>
            <person name="Castanera R."/>
            <person name="Culley D."/>
            <person name="Daum C."/>
            <person name="Ezra D."/>
            <person name="Gonzalez J."/>
            <person name="Henrissat B."/>
            <person name="Kuo A."/>
            <person name="Liang C."/>
            <person name="Lipzen A."/>
            <person name="Lutzoni F."/>
            <person name="Magnuson J."/>
            <person name="Mondo S."/>
            <person name="Nolan M."/>
            <person name="Ohm R."/>
            <person name="Pangilinan J."/>
            <person name="Park H.-J."/>
            <person name="Ramirez L."/>
            <person name="Alfaro M."/>
            <person name="Sun H."/>
            <person name="Tritt A."/>
            <person name="Yoshinaga Y."/>
            <person name="Zwiers L.-H."/>
            <person name="Turgeon B."/>
            <person name="Goodwin S."/>
            <person name="Spatafora J."/>
            <person name="Crous P."/>
            <person name="Grigoriev I."/>
        </authorList>
    </citation>
    <scope>NUCLEOTIDE SEQUENCE</scope>
    <source>
        <strain evidence="2">SCOH1-5</strain>
    </source>
</reference>
<proteinExistence type="predicted"/>
<evidence type="ECO:0000256" key="1">
    <source>
        <dbReference type="SAM" id="MobiDB-lite"/>
    </source>
</evidence>
<dbReference type="OrthoDB" id="3648584at2759"/>
<name>A0A6A6FH58_9PEZI</name>
<keyword evidence="3" id="KW-1185">Reference proteome</keyword>
<protein>
    <submittedName>
        <fullName evidence="2">Uncharacterized protein</fullName>
    </submittedName>
</protein>
<dbReference type="AlphaFoldDB" id="A0A6A6FH58"/>
<sequence>MTSPLQDSGTGPFPLAEAPGLVANREEQPRSPASNPCWTLADATPSTSEPANAAPDSRYRPQPVLDVAKYKAFPPAARKREIDRAVRSFTGNAQNVFVHYVEPVLQERRRELLAKKTKKLYHKTAAQFWSFVSQEQAFFWRQKAVELRLALRQGTLKAELCLADAGYRDEWYEYRRFAEVAVAEYFQQEVPGEFREERGEDGKDQIAVEGVVPGCVDNSAAGTAQMTEHDQTEVENVDDEADVQMPSSATSTDAQDDLPRLPDALAELGIKNLPC</sequence>
<organism evidence="2 3">
    <name type="scientific">Cercospora zeae-maydis SCOH1-5</name>
    <dbReference type="NCBI Taxonomy" id="717836"/>
    <lineage>
        <taxon>Eukaryota</taxon>
        <taxon>Fungi</taxon>
        <taxon>Dikarya</taxon>
        <taxon>Ascomycota</taxon>
        <taxon>Pezizomycotina</taxon>
        <taxon>Dothideomycetes</taxon>
        <taxon>Dothideomycetidae</taxon>
        <taxon>Mycosphaerellales</taxon>
        <taxon>Mycosphaerellaceae</taxon>
        <taxon>Cercospora</taxon>
    </lineage>
</organism>
<gene>
    <name evidence="2" type="ORF">CERZMDRAFT_84354</name>
</gene>
<evidence type="ECO:0000313" key="3">
    <source>
        <dbReference type="Proteomes" id="UP000799539"/>
    </source>
</evidence>